<keyword evidence="10" id="KW-1185">Reference proteome</keyword>
<dbReference type="InterPro" id="IPR042175">
    <property type="entry name" value="Cell/Rod_MreC_2"/>
</dbReference>
<comment type="similarity">
    <text evidence="1 5">Belongs to the MreC family.</text>
</comment>
<evidence type="ECO:0000256" key="6">
    <source>
        <dbReference type="SAM" id="Coils"/>
    </source>
</evidence>
<evidence type="ECO:0000313" key="9">
    <source>
        <dbReference type="EMBL" id="RRD30020.1"/>
    </source>
</evidence>
<accession>A0A3P1V949</accession>
<feature type="transmembrane region" description="Helical" evidence="7">
    <location>
        <begin position="9"/>
        <end position="29"/>
    </location>
</feature>
<evidence type="ECO:0000256" key="7">
    <source>
        <dbReference type="SAM" id="Phobius"/>
    </source>
</evidence>
<evidence type="ECO:0000256" key="5">
    <source>
        <dbReference type="PIRNR" id="PIRNR038471"/>
    </source>
</evidence>
<keyword evidence="7" id="KW-1133">Transmembrane helix</keyword>
<keyword evidence="7" id="KW-0472">Membrane</keyword>
<dbReference type="Pfam" id="PF04085">
    <property type="entry name" value="MreC"/>
    <property type="match status" value="1"/>
</dbReference>
<dbReference type="NCBIfam" id="TIGR00219">
    <property type="entry name" value="mreC"/>
    <property type="match status" value="1"/>
</dbReference>
<protein>
    <recommendedName>
        <fullName evidence="2 5">Cell shape-determining protein MreC</fullName>
    </recommendedName>
    <alternativeName>
        <fullName evidence="4 5">Cell shape protein MreC</fullName>
    </alternativeName>
</protein>
<dbReference type="Gene3D" id="2.40.10.350">
    <property type="entry name" value="Rod shape-determining protein MreC, domain 2"/>
    <property type="match status" value="1"/>
</dbReference>
<proteinExistence type="inferred from homology"/>
<reference evidence="9 10" key="1">
    <citation type="submission" date="2018-11" db="EMBL/GenBank/DDBJ databases">
        <title>Genomes From Bacteria Associated with the Canine Oral Cavity: a Test Case for Automated Genome-Based Taxonomic Assignment.</title>
        <authorList>
            <person name="Coil D.A."/>
            <person name="Jospin G."/>
            <person name="Darling A.E."/>
            <person name="Wallis C."/>
            <person name="Davis I.J."/>
            <person name="Harris S."/>
            <person name="Eisen J.A."/>
            <person name="Holcombe L.J."/>
            <person name="O'Flynn C."/>
        </authorList>
    </citation>
    <scope>NUCLEOTIDE SEQUENCE [LARGE SCALE GENOMIC DNA]</scope>
    <source>
        <strain evidence="9 10">OH4621_COT-116</strain>
    </source>
</reference>
<dbReference type="Proteomes" id="UP000281771">
    <property type="component" value="Unassembled WGS sequence"/>
</dbReference>
<organism evidence="9 10">
    <name type="scientific">Streptococcus minor</name>
    <dbReference type="NCBI Taxonomy" id="229549"/>
    <lineage>
        <taxon>Bacteria</taxon>
        <taxon>Bacillati</taxon>
        <taxon>Bacillota</taxon>
        <taxon>Bacilli</taxon>
        <taxon>Lactobacillales</taxon>
        <taxon>Streptococcaceae</taxon>
        <taxon>Streptococcus</taxon>
    </lineage>
</organism>
<evidence type="ECO:0000256" key="1">
    <source>
        <dbReference type="ARBA" id="ARBA00009369"/>
    </source>
</evidence>
<evidence type="ECO:0000313" key="10">
    <source>
        <dbReference type="Proteomes" id="UP000281771"/>
    </source>
</evidence>
<dbReference type="InterPro" id="IPR042177">
    <property type="entry name" value="Cell/Rod_1"/>
</dbReference>
<comment type="function">
    <text evidence="5">Involved in formation and maintenance of cell shape.</text>
</comment>
<comment type="caution">
    <text evidence="9">The sequence shown here is derived from an EMBL/GenBank/DDBJ whole genome shotgun (WGS) entry which is preliminary data.</text>
</comment>
<dbReference type="PIRSF" id="PIRSF038471">
    <property type="entry name" value="MreC"/>
    <property type="match status" value="1"/>
</dbReference>
<keyword evidence="3 5" id="KW-0133">Cell shape</keyword>
<dbReference type="Gene3D" id="2.40.10.340">
    <property type="entry name" value="Rod shape-determining protein MreC, domain 1"/>
    <property type="match status" value="1"/>
</dbReference>
<dbReference type="PANTHER" id="PTHR34138">
    <property type="entry name" value="CELL SHAPE-DETERMINING PROTEIN MREC"/>
    <property type="match status" value="1"/>
</dbReference>
<name>A0A3P1V949_9STRE</name>
<evidence type="ECO:0000259" key="8">
    <source>
        <dbReference type="Pfam" id="PF04085"/>
    </source>
</evidence>
<dbReference type="STRING" id="1123309.GCA_000377005_00240"/>
<feature type="coiled-coil region" evidence="6">
    <location>
        <begin position="76"/>
        <end position="113"/>
    </location>
</feature>
<dbReference type="InterPro" id="IPR055342">
    <property type="entry name" value="MreC_beta-barrel_core"/>
</dbReference>
<dbReference type="InterPro" id="IPR007221">
    <property type="entry name" value="MreC"/>
</dbReference>
<evidence type="ECO:0000256" key="2">
    <source>
        <dbReference type="ARBA" id="ARBA00013855"/>
    </source>
</evidence>
<gene>
    <name evidence="9" type="primary">mreC</name>
    <name evidence="9" type="ORF">EII38_08600</name>
</gene>
<feature type="domain" description="Rod shape-determining protein MreC beta-barrel core" evidence="8">
    <location>
        <begin position="125"/>
        <end position="274"/>
    </location>
</feature>
<evidence type="ECO:0000256" key="4">
    <source>
        <dbReference type="ARBA" id="ARBA00032089"/>
    </source>
</evidence>
<evidence type="ECO:0000256" key="3">
    <source>
        <dbReference type="ARBA" id="ARBA00022960"/>
    </source>
</evidence>
<dbReference type="GO" id="GO:0005886">
    <property type="term" value="C:plasma membrane"/>
    <property type="evidence" value="ECO:0007669"/>
    <property type="project" value="TreeGrafter"/>
</dbReference>
<dbReference type="AlphaFoldDB" id="A0A3P1V949"/>
<keyword evidence="7" id="KW-0812">Transmembrane</keyword>
<dbReference type="EMBL" id="RQZA01000010">
    <property type="protein sequence ID" value="RRD30020.1"/>
    <property type="molecule type" value="Genomic_DNA"/>
</dbReference>
<keyword evidence="6" id="KW-0175">Coiled coil</keyword>
<dbReference type="RefSeq" id="WP_018166166.1">
    <property type="nucleotide sequence ID" value="NZ_RQZA01000010.1"/>
</dbReference>
<dbReference type="PANTHER" id="PTHR34138:SF1">
    <property type="entry name" value="CELL SHAPE-DETERMINING PROTEIN MREC"/>
    <property type="match status" value="1"/>
</dbReference>
<sequence length="276" mass="30153">MNRYKISKLVVAISAVAIFSLSLLFLTVYQGLEIPILANGVKQTVSFFDGVLSKPTQFLSQQKDYLNDLIFAYKENQELKKTLADFENSISEMESLKNENKGLRQNLEMKEQHADKRIFSALVSVRSPHSWNQKLMINLGQDDGLTTEMLVVADGALIGTIDSLAPHATTVKLLTNSDKFSKIPVKIALESTDVYGILSGYDTDSHSFIVNQLNSDIGIPEGSSVVTSDLAGGTPSNIPIGKVVSVKTSSSNLNRELYITPTANFSNIYAVTVVGQ</sequence>
<dbReference type="GO" id="GO:0008360">
    <property type="term" value="P:regulation of cell shape"/>
    <property type="evidence" value="ECO:0007669"/>
    <property type="project" value="UniProtKB-KW"/>
</dbReference>